<dbReference type="SUPFAM" id="SSF56954">
    <property type="entry name" value="Outer membrane efflux proteins (OEP)"/>
    <property type="match status" value="1"/>
</dbReference>
<evidence type="ECO:0000256" key="2">
    <source>
        <dbReference type="RuleBase" id="RU362097"/>
    </source>
</evidence>
<dbReference type="Proteomes" id="UP000317214">
    <property type="component" value="Chromosome"/>
</dbReference>
<protein>
    <submittedName>
        <fullName evidence="3">Efflux transporter outer membrane subunit</fullName>
    </submittedName>
</protein>
<dbReference type="Gene3D" id="2.20.200.10">
    <property type="entry name" value="Outer membrane efflux proteins (OEP)"/>
    <property type="match status" value="1"/>
</dbReference>
<accession>A0A4Y6VBQ5</accession>
<gene>
    <name evidence="3" type="ORF">D5366_03360</name>
</gene>
<dbReference type="EMBL" id="CP032485">
    <property type="protein sequence ID" value="QDH25815.1"/>
    <property type="molecule type" value="Genomic_DNA"/>
</dbReference>
<dbReference type="GO" id="GO:0005886">
    <property type="term" value="C:plasma membrane"/>
    <property type="evidence" value="ECO:0007669"/>
    <property type="project" value="UniProtKB-SubCell"/>
</dbReference>
<proteinExistence type="inferred from homology"/>
<evidence type="ECO:0000256" key="1">
    <source>
        <dbReference type="ARBA" id="ARBA00007613"/>
    </source>
</evidence>
<dbReference type="InterPro" id="IPR010131">
    <property type="entry name" value="MdtP/NodT-like"/>
</dbReference>
<dbReference type="Pfam" id="PF02321">
    <property type="entry name" value="OEP"/>
    <property type="match status" value="2"/>
</dbReference>
<keyword evidence="2" id="KW-0564">Palmitate</keyword>
<dbReference type="AlphaFoldDB" id="A0A4Y6VBQ5"/>
<keyword evidence="2" id="KW-0449">Lipoprotein</keyword>
<dbReference type="NCBIfam" id="TIGR01845">
    <property type="entry name" value="outer_NodT"/>
    <property type="match status" value="1"/>
</dbReference>
<comment type="subcellular location">
    <subcellularLocation>
        <location evidence="2">Cell membrane</location>
        <topology evidence="2">Lipid-anchor</topology>
    </subcellularLocation>
</comment>
<dbReference type="OrthoDB" id="9783100at2"/>
<dbReference type="Gene3D" id="1.20.1600.10">
    <property type="entry name" value="Outer membrane efflux proteins (OEP)"/>
    <property type="match status" value="1"/>
</dbReference>
<organism evidence="3 4">
    <name type="scientific">Neokomagataea tanensis</name>
    <dbReference type="NCBI Taxonomy" id="661191"/>
    <lineage>
        <taxon>Bacteria</taxon>
        <taxon>Pseudomonadati</taxon>
        <taxon>Pseudomonadota</taxon>
        <taxon>Alphaproteobacteria</taxon>
        <taxon>Acetobacterales</taxon>
        <taxon>Acetobacteraceae</taxon>
        <taxon>Neokomagataea</taxon>
    </lineage>
</organism>
<keyword evidence="2" id="KW-1134">Transmembrane beta strand</keyword>
<dbReference type="InterPro" id="IPR003423">
    <property type="entry name" value="OMP_efflux"/>
</dbReference>
<name>A0A4Y6VBQ5_9PROT</name>
<evidence type="ECO:0000313" key="4">
    <source>
        <dbReference type="Proteomes" id="UP000317214"/>
    </source>
</evidence>
<keyword evidence="4" id="KW-1185">Reference proteome</keyword>
<sequence>MNPGSVCSKRLSAGKVAFKGLTVRAISYLRALSSGAAVMALSGCLHVGPEYHAPKPWAPEHYNNADKRSPISDPRETAFSAQWWDVFHDAELTSLENRLVQQNLSFRLATANLAQSRAQLIMAGAERFPGLSASGSYQRSQFSSKFAQEAIGQVGSSLGNGAIGQAAQRASSTTEIPQLDQWRDGIDATYEIDLWGRVAHQYDAAKADLAASDEERRGVLIAQQADMARAYLTLRGDQTRLQVLEGNLATLKQFQSLAQARYRAGLVSELDVDAAQGRVHETESRIAQMGQAVAQEENAVAFLLGNVPGSLHAELSAHPLPVVPPFVPVGLPSELARRRPDIREAEAKLRGAVAQVGEATADFYPKITISADFGFQSLSFRDLGFWNARAWNVGPSISLPIFQGGRLRGQLALKEYEQKAAAINYQKTVLQAWHDVDNALIAYRSEQLNHEGLAKAVADNQRSLSLAKSQYRSGLTTYLNVLNAQTQLQSSQLSLAESDCSIATDLARLYNALGGGWESVLPESDLSKRPLSAVSPGP</sequence>
<dbReference type="GO" id="GO:0015562">
    <property type="term" value="F:efflux transmembrane transporter activity"/>
    <property type="evidence" value="ECO:0007669"/>
    <property type="project" value="InterPro"/>
</dbReference>
<keyword evidence="2" id="KW-0812">Transmembrane</keyword>
<dbReference type="KEGG" id="ntn:D5366_03360"/>
<evidence type="ECO:0000313" key="3">
    <source>
        <dbReference type="EMBL" id="QDH25815.1"/>
    </source>
</evidence>
<dbReference type="PANTHER" id="PTHR30203:SF25">
    <property type="entry name" value="OUTER MEMBRANE PROTEIN-RELATED"/>
    <property type="match status" value="1"/>
</dbReference>
<dbReference type="PANTHER" id="PTHR30203">
    <property type="entry name" value="OUTER MEMBRANE CATION EFFLUX PROTEIN"/>
    <property type="match status" value="1"/>
</dbReference>
<comment type="similarity">
    <text evidence="1 2">Belongs to the outer membrane factor (OMF) (TC 1.B.17) family.</text>
</comment>
<reference evidence="3 4" key="1">
    <citation type="submission" date="2018-09" db="EMBL/GenBank/DDBJ databases">
        <title>The complete genome sequence of Neokomagataea tanensis NBRC 106556(T).</title>
        <authorList>
            <person name="Chua K.-O."/>
            <person name="See-Too W.-S."/>
            <person name="Hong K.-W."/>
            <person name="Yin W.-F."/>
            <person name="Chan K.-G."/>
        </authorList>
    </citation>
    <scope>NUCLEOTIDE SEQUENCE [LARGE SCALE GENOMIC DNA]</scope>
    <source>
        <strain evidence="4">AH13 \ NBRC 106556</strain>
    </source>
</reference>
<keyword evidence="2" id="KW-0472">Membrane</keyword>